<dbReference type="InterPro" id="IPR036890">
    <property type="entry name" value="HATPase_C_sf"/>
</dbReference>
<keyword evidence="7" id="KW-0067">ATP-binding</keyword>
<name>A0ABY8C1G7_9MICO</name>
<evidence type="ECO:0000259" key="11">
    <source>
        <dbReference type="Pfam" id="PF07730"/>
    </source>
</evidence>
<organism evidence="13 14">
    <name type="scientific">Microbacterium horticulturae</name>
    <dbReference type="NCBI Taxonomy" id="3028316"/>
    <lineage>
        <taxon>Bacteria</taxon>
        <taxon>Bacillati</taxon>
        <taxon>Actinomycetota</taxon>
        <taxon>Actinomycetes</taxon>
        <taxon>Micrococcales</taxon>
        <taxon>Microbacteriaceae</taxon>
        <taxon>Microbacterium</taxon>
    </lineage>
</organism>
<evidence type="ECO:0000313" key="14">
    <source>
        <dbReference type="Proteomes" id="UP001214553"/>
    </source>
</evidence>
<dbReference type="InterPro" id="IPR050482">
    <property type="entry name" value="Sensor_HK_TwoCompSys"/>
</dbReference>
<accession>A0ABY8C1G7</accession>
<feature type="transmembrane region" description="Helical" evidence="9">
    <location>
        <begin position="162"/>
        <end position="181"/>
    </location>
</feature>
<keyword evidence="5" id="KW-0547">Nucleotide-binding</keyword>
<gene>
    <name evidence="13" type="ORF">PU630_07025</name>
</gene>
<dbReference type="InterPro" id="IPR055558">
    <property type="entry name" value="DUF7134"/>
</dbReference>
<dbReference type="Gene3D" id="3.30.565.10">
    <property type="entry name" value="Histidine kinase-like ATPase, C-terminal domain"/>
    <property type="match status" value="1"/>
</dbReference>
<dbReference type="Proteomes" id="UP001214553">
    <property type="component" value="Chromosome"/>
</dbReference>
<keyword evidence="8" id="KW-0902">Two-component regulatory system</keyword>
<evidence type="ECO:0000256" key="2">
    <source>
        <dbReference type="ARBA" id="ARBA00012438"/>
    </source>
</evidence>
<dbReference type="SUPFAM" id="SSF55874">
    <property type="entry name" value="ATPase domain of HSP90 chaperone/DNA topoisomerase II/histidine kinase"/>
    <property type="match status" value="1"/>
</dbReference>
<dbReference type="GO" id="GO:0016301">
    <property type="term" value="F:kinase activity"/>
    <property type="evidence" value="ECO:0007669"/>
    <property type="project" value="UniProtKB-KW"/>
</dbReference>
<evidence type="ECO:0000256" key="1">
    <source>
        <dbReference type="ARBA" id="ARBA00000085"/>
    </source>
</evidence>
<dbReference type="Pfam" id="PF23539">
    <property type="entry name" value="DUF7134"/>
    <property type="match status" value="1"/>
</dbReference>
<keyword evidence="9" id="KW-0472">Membrane</keyword>
<protein>
    <recommendedName>
        <fullName evidence="2">histidine kinase</fullName>
        <ecNumber evidence="2">2.7.13.3</ecNumber>
    </recommendedName>
</protein>
<feature type="domain" description="Signal transduction histidine kinase subgroup 3 dimerisation and phosphoacceptor" evidence="11">
    <location>
        <begin position="212"/>
        <end position="275"/>
    </location>
</feature>
<feature type="transmembrane region" description="Helical" evidence="9">
    <location>
        <begin position="88"/>
        <end position="117"/>
    </location>
</feature>
<dbReference type="Gene3D" id="1.20.5.1930">
    <property type="match status" value="1"/>
</dbReference>
<reference evidence="13 14" key="1">
    <citation type="submission" date="2023-03" db="EMBL/GenBank/DDBJ databases">
        <title>Genome sequence of Microbacterium sp. KACC 23027.</title>
        <authorList>
            <person name="Kim S."/>
            <person name="Heo J."/>
            <person name="Kwon S.-W."/>
        </authorList>
    </citation>
    <scope>NUCLEOTIDE SEQUENCE [LARGE SCALE GENOMIC DNA]</scope>
    <source>
        <strain evidence="13 14">KACC 23027</strain>
    </source>
</reference>
<sequence length="414" mass="43088">MADSPAGEARVRQDADLALPRPPGVIRRFWARHPVFSDVLIALLCLMLSLAGISAGAVHAPWALSFAIVILVLAGCTSLLFRRRVPLLAFALAVALQMTVPFAPHGGAVALLIVSTYSLAVYGSNRLCVIAGVAGTLLVTAVSGGVAGVLHPDDALPQTMNTFFNTGLSVVLGALVGVNVGNRKRYLHAVIDRSRQLAIERDQQAELAAAAERERIAREMHDIVSHSLTVIVALAEGAGATPDAERARTAMAATAATARSALTDMRAMLGVLRSDDPEAPLAPLGSVSPADVVTAAQQAGFPVTLTTTGTAGLPPTIASAIGRIVQEGLTNAMRHAPRARSIPVRIDTHDDHVQITVTNDGATAPARAGGFGIRGLQERARLAGGTLESGPDGPGRWMLRADLPLAPPRQEDIA</sequence>
<dbReference type="RefSeq" id="WP_275279645.1">
    <property type="nucleotide sequence ID" value="NZ_CP119108.1"/>
</dbReference>
<proteinExistence type="predicted"/>
<keyword evidence="3" id="KW-0597">Phosphoprotein</keyword>
<feature type="domain" description="DUF7134" evidence="12">
    <location>
        <begin position="27"/>
        <end position="166"/>
    </location>
</feature>
<keyword evidence="9" id="KW-0812">Transmembrane</keyword>
<feature type="transmembrane region" description="Helical" evidence="9">
    <location>
        <begin position="129"/>
        <end position="150"/>
    </location>
</feature>
<evidence type="ECO:0000313" key="13">
    <source>
        <dbReference type="EMBL" id="WEG10296.1"/>
    </source>
</evidence>
<evidence type="ECO:0000259" key="12">
    <source>
        <dbReference type="Pfam" id="PF23539"/>
    </source>
</evidence>
<dbReference type="EMBL" id="CP119108">
    <property type="protein sequence ID" value="WEG10296.1"/>
    <property type="molecule type" value="Genomic_DNA"/>
</dbReference>
<keyword evidence="14" id="KW-1185">Reference proteome</keyword>
<dbReference type="CDD" id="cd16917">
    <property type="entry name" value="HATPase_UhpB-NarQ-NarX-like"/>
    <property type="match status" value="1"/>
</dbReference>
<evidence type="ECO:0000256" key="7">
    <source>
        <dbReference type="ARBA" id="ARBA00022840"/>
    </source>
</evidence>
<dbReference type="InterPro" id="IPR011712">
    <property type="entry name" value="Sig_transdc_His_kin_sub3_dim/P"/>
</dbReference>
<dbReference type="PANTHER" id="PTHR24421:SF10">
    <property type="entry name" value="NITRATE_NITRITE SENSOR PROTEIN NARQ"/>
    <property type="match status" value="1"/>
</dbReference>
<feature type="domain" description="Histidine kinase/HSP90-like ATPase" evidence="10">
    <location>
        <begin position="319"/>
        <end position="366"/>
    </location>
</feature>
<evidence type="ECO:0000256" key="9">
    <source>
        <dbReference type="SAM" id="Phobius"/>
    </source>
</evidence>
<keyword evidence="9" id="KW-1133">Transmembrane helix</keyword>
<feature type="transmembrane region" description="Helical" evidence="9">
    <location>
        <begin position="62"/>
        <end position="81"/>
    </location>
</feature>
<evidence type="ECO:0000256" key="4">
    <source>
        <dbReference type="ARBA" id="ARBA00022679"/>
    </source>
</evidence>
<evidence type="ECO:0000256" key="8">
    <source>
        <dbReference type="ARBA" id="ARBA00023012"/>
    </source>
</evidence>
<evidence type="ECO:0000259" key="10">
    <source>
        <dbReference type="Pfam" id="PF02518"/>
    </source>
</evidence>
<feature type="transmembrane region" description="Helical" evidence="9">
    <location>
        <begin position="35"/>
        <end position="56"/>
    </location>
</feature>
<evidence type="ECO:0000256" key="3">
    <source>
        <dbReference type="ARBA" id="ARBA00022553"/>
    </source>
</evidence>
<dbReference type="EC" id="2.7.13.3" evidence="2"/>
<dbReference type="InterPro" id="IPR003594">
    <property type="entry name" value="HATPase_dom"/>
</dbReference>
<dbReference type="Pfam" id="PF07730">
    <property type="entry name" value="HisKA_3"/>
    <property type="match status" value="1"/>
</dbReference>
<keyword evidence="6 13" id="KW-0418">Kinase</keyword>
<dbReference type="PANTHER" id="PTHR24421">
    <property type="entry name" value="NITRATE/NITRITE SENSOR PROTEIN NARX-RELATED"/>
    <property type="match status" value="1"/>
</dbReference>
<dbReference type="Pfam" id="PF02518">
    <property type="entry name" value="HATPase_c"/>
    <property type="match status" value="1"/>
</dbReference>
<evidence type="ECO:0000256" key="5">
    <source>
        <dbReference type="ARBA" id="ARBA00022741"/>
    </source>
</evidence>
<comment type="catalytic activity">
    <reaction evidence="1">
        <text>ATP + protein L-histidine = ADP + protein N-phospho-L-histidine.</text>
        <dbReference type="EC" id="2.7.13.3"/>
    </reaction>
</comment>
<evidence type="ECO:0000256" key="6">
    <source>
        <dbReference type="ARBA" id="ARBA00022777"/>
    </source>
</evidence>
<keyword evidence="4" id="KW-0808">Transferase</keyword>